<dbReference type="InParanoid" id="B9T6B4"/>
<keyword evidence="3" id="KW-1185">Reference proteome</keyword>
<protein>
    <submittedName>
        <fullName evidence="2">Uncharacterized protein</fullName>
    </submittedName>
</protein>
<dbReference type="Proteomes" id="UP000008311">
    <property type="component" value="Unassembled WGS sequence"/>
</dbReference>
<evidence type="ECO:0000313" key="3">
    <source>
        <dbReference type="Proteomes" id="UP000008311"/>
    </source>
</evidence>
<accession>B9T6B4</accession>
<dbReference type="EMBL" id="EQ974598">
    <property type="protein sequence ID" value="EEF28599.1"/>
    <property type="molecule type" value="Genomic_DNA"/>
</dbReference>
<organism evidence="2 3">
    <name type="scientific">Ricinus communis</name>
    <name type="common">Castor bean</name>
    <dbReference type="NCBI Taxonomy" id="3988"/>
    <lineage>
        <taxon>Eukaryota</taxon>
        <taxon>Viridiplantae</taxon>
        <taxon>Streptophyta</taxon>
        <taxon>Embryophyta</taxon>
        <taxon>Tracheophyta</taxon>
        <taxon>Spermatophyta</taxon>
        <taxon>Magnoliopsida</taxon>
        <taxon>eudicotyledons</taxon>
        <taxon>Gunneridae</taxon>
        <taxon>Pentapetalae</taxon>
        <taxon>rosids</taxon>
        <taxon>fabids</taxon>
        <taxon>Malpighiales</taxon>
        <taxon>Euphorbiaceae</taxon>
        <taxon>Acalyphoideae</taxon>
        <taxon>Acalypheae</taxon>
        <taxon>Ricinus</taxon>
    </lineage>
</organism>
<feature type="region of interest" description="Disordered" evidence="1">
    <location>
        <begin position="1"/>
        <end position="20"/>
    </location>
</feature>
<gene>
    <name evidence="2" type="ORF">RCOM_0237730</name>
</gene>
<sequence length="49" mass="5213">MFSQPSGSKELGCDRGYGGVSGRDCSGVGAKSYGDRFYNGGIRCKWVLC</sequence>
<name>B9T6B4_RICCO</name>
<reference evidence="3" key="1">
    <citation type="journal article" date="2010" name="Nat. Biotechnol.">
        <title>Draft genome sequence of the oilseed species Ricinus communis.</title>
        <authorList>
            <person name="Chan A.P."/>
            <person name="Crabtree J."/>
            <person name="Zhao Q."/>
            <person name="Lorenzi H."/>
            <person name="Orvis J."/>
            <person name="Puiu D."/>
            <person name="Melake-Berhan A."/>
            <person name="Jones K.M."/>
            <person name="Redman J."/>
            <person name="Chen G."/>
            <person name="Cahoon E.B."/>
            <person name="Gedil M."/>
            <person name="Stanke M."/>
            <person name="Haas B.J."/>
            <person name="Wortman J.R."/>
            <person name="Fraser-Liggett C.M."/>
            <person name="Ravel J."/>
            <person name="Rabinowicz P.D."/>
        </authorList>
    </citation>
    <scope>NUCLEOTIDE SEQUENCE [LARGE SCALE GENOMIC DNA]</scope>
    <source>
        <strain evidence="3">cv. Hale</strain>
    </source>
</reference>
<dbReference type="AlphaFoldDB" id="B9T6B4"/>
<evidence type="ECO:0000256" key="1">
    <source>
        <dbReference type="SAM" id="MobiDB-lite"/>
    </source>
</evidence>
<evidence type="ECO:0000313" key="2">
    <source>
        <dbReference type="EMBL" id="EEF28599.1"/>
    </source>
</evidence>
<proteinExistence type="predicted"/>